<sequence length="170" mass="19325">MKYSKFIIILGLLLFQLGAAQEKADVIVDKAMKEAQANKKNVLLIFHASWCQWCRLMEKNMERPEMRPVFEKRFVTAYVDVQEVGEKKRLENPGGQELMNRYKGEKAGLPFWLIISPKGEVMTDSFNAKGGNLGSPATQEEVSVFIAKLDQVSPLSAEEKKKIENVFVKK</sequence>
<evidence type="ECO:0000313" key="1">
    <source>
        <dbReference type="EMBL" id="MDQ1095206.1"/>
    </source>
</evidence>
<reference evidence="1 2" key="1">
    <citation type="submission" date="2023-07" db="EMBL/GenBank/DDBJ databases">
        <title>Functional and genomic diversity of the sorghum phyllosphere microbiome.</title>
        <authorList>
            <person name="Shade A."/>
        </authorList>
    </citation>
    <scope>NUCLEOTIDE SEQUENCE [LARGE SCALE GENOMIC DNA]</scope>
    <source>
        <strain evidence="1 2">SORGH_AS_1064</strain>
    </source>
</reference>
<name>A0ABU0TEE7_9FLAO</name>
<proteinExistence type="predicted"/>
<organism evidence="1 2">
    <name type="scientific">Chryseobacterium camelliae</name>
    <dbReference type="NCBI Taxonomy" id="1265445"/>
    <lineage>
        <taxon>Bacteria</taxon>
        <taxon>Pseudomonadati</taxon>
        <taxon>Bacteroidota</taxon>
        <taxon>Flavobacteriia</taxon>
        <taxon>Flavobacteriales</taxon>
        <taxon>Weeksellaceae</taxon>
        <taxon>Chryseobacterium group</taxon>
        <taxon>Chryseobacterium</taxon>
    </lineage>
</organism>
<protein>
    <submittedName>
        <fullName evidence="1">Thiol-disulfide isomerase/thioredoxin</fullName>
    </submittedName>
</protein>
<dbReference type="Proteomes" id="UP001225072">
    <property type="component" value="Unassembled WGS sequence"/>
</dbReference>
<dbReference type="Pfam" id="PF13899">
    <property type="entry name" value="Thioredoxin_7"/>
    <property type="match status" value="1"/>
</dbReference>
<comment type="caution">
    <text evidence="1">The sequence shown here is derived from an EMBL/GenBank/DDBJ whole genome shotgun (WGS) entry which is preliminary data.</text>
</comment>
<dbReference type="Gene3D" id="3.40.30.10">
    <property type="entry name" value="Glutaredoxin"/>
    <property type="match status" value="1"/>
</dbReference>
<dbReference type="InterPro" id="IPR036249">
    <property type="entry name" value="Thioredoxin-like_sf"/>
</dbReference>
<keyword evidence="2" id="KW-1185">Reference proteome</keyword>
<dbReference type="GO" id="GO:0016853">
    <property type="term" value="F:isomerase activity"/>
    <property type="evidence" value="ECO:0007669"/>
    <property type="project" value="UniProtKB-KW"/>
</dbReference>
<gene>
    <name evidence="1" type="ORF">QE404_000353</name>
</gene>
<dbReference type="RefSeq" id="WP_307445773.1">
    <property type="nucleotide sequence ID" value="NZ_JAUTAL010000001.1"/>
</dbReference>
<dbReference type="EMBL" id="JAUTAL010000001">
    <property type="protein sequence ID" value="MDQ1095206.1"/>
    <property type="molecule type" value="Genomic_DNA"/>
</dbReference>
<keyword evidence="1" id="KW-0413">Isomerase</keyword>
<accession>A0ABU0TEE7</accession>
<dbReference type="SUPFAM" id="SSF52833">
    <property type="entry name" value="Thioredoxin-like"/>
    <property type="match status" value="1"/>
</dbReference>
<evidence type="ECO:0000313" key="2">
    <source>
        <dbReference type="Proteomes" id="UP001225072"/>
    </source>
</evidence>